<gene>
    <name evidence="1" type="ORF">FHW14_000960</name>
</gene>
<accession>A0A839PZK2</accession>
<reference evidence="1 2" key="1">
    <citation type="submission" date="2020-08" db="EMBL/GenBank/DDBJ databases">
        <title>Genomic Encyclopedia of Type Strains, Phase IV (KMG-V): Genome sequencing to study the core and pangenomes of soil and plant-associated prokaryotes.</title>
        <authorList>
            <person name="Whitman W."/>
        </authorList>
    </citation>
    <scope>NUCLEOTIDE SEQUENCE [LARGE SCALE GENOMIC DNA]</scope>
    <source>
        <strain evidence="1 2">B3ACCR2</strain>
    </source>
</reference>
<proteinExistence type="predicted"/>
<organism evidence="1 2">
    <name type="scientific">Terracoccus luteus</name>
    <dbReference type="NCBI Taxonomy" id="53356"/>
    <lineage>
        <taxon>Bacteria</taxon>
        <taxon>Bacillati</taxon>
        <taxon>Actinomycetota</taxon>
        <taxon>Actinomycetes</taxon>
        <taxon>Micrococcales</taxon>
        <taxon>Intrasporangiaceae</taxon>
        <taxon>Terracoccus</taxon>
    </lineage>
</organism>
<evidence type="ECO:0000313" key="2">
    <source>
        <dbReference type="Proteomes" id="UP000590811"/>
    </source>
</evidence>
<sequence length="36" mass="4062">MPASRATSVDLSDRLRRAMSTGRHDAVWECVPEFGR</sequence>
<dbReference type="AlphaFoldDB" id="A0A839PZK2"/>
<protein>
    <submittedName>
        <fullName evidence="1">Uncharacterized protein</fullName>
    </submittedName>
</protein>
<dbReference type="Proteomes" id="UP000590811">
    <property type="component" value="Unassembled WGS sequence"/>
</dbReference>
<dbReference type="EMBL" id="JACHVT010000002">
    <property type="protein sequence ID" value="MBB2985811.1"/>
    <property type="molecule type" value="Genomic_DNA"/>
</dbReference>
<evidence type="ECO:0000313" key="1">
    <source>
        <dbReference type="EMBL" id="MBB2985811.1"/>
    </source>
</evidence>
<comment type="caution">
    <text evidence="1">The sequence shown here is derived from an EMBL/GenBank/DDBJ whole genome shotgun (WGS) entry which is preliminary data.</text>
</comment>
<name>A0A839PZK2_9MICO</name>